<dbReference type="Pfam" id="PF14198">
    <property type="entry name" value="TnpV"/>
    <property type="match status" value="1"/>
</dbReference>
<evidence type="ECO:0000313" key="3">
    <source>
        <dbReference type="Proteomes" id="UP000196710"/>
    </source>
</evidence>
<evidence type="ECO:0000313" key="2">
    <source>
        <dbReference type="EMBL" id="QQR29040.1"/>
    </source>
</evidence>
<evidence type="ECO:0000313" key="4">
    <source>
        <dbReference type="Proteomes" id="UP000596035"/>
    </source>
</evidence>
<sequence>MEISLFERMGGTYHQESGYFLPDLFPPESISVGIWGQRRKHYLKTKREPIYTALLLSGELDSHLSEVDTRAETMFFQLVKRLAERERITEQLKAEDQMEWVRQMNSVRKRAEEVICDELIYA</sequence>
<keyword evidence="3" id="KW-1185">Reference proteome</keyword>
<name>A0A1Z2XMS7_9FIRM</name>
<dbReference type="RefSeq" id="WP_066535760.1">
    <property type="nucleotide sequence ID" value="NZ_CP021422.1"/>
</dbReference>
<gene>
    <name evidence="1" type="ORF">ADH66_03205</name>
    <name evidence="2" type="ORF">I5Q82_13260</name>
</gene>
<reference evidence="2 4" key="3">
    <citation type="submission" date="2020-11" db="EMBL/GenBank/DDBJ databases">
        <title>Closed and high quality bacterial genomes of the OMM12 community.</title>
        <authorList>
            <person name="Marbouty M."/>
            <person name="Lamy-Besnier Q."/>
            <person name="Debarbieux L."/>
            <person name="Koszul R."/>
        </authorList>
    </citation>
    <scope>NUCLEOTIDE SEQUENCE [LARGE SCALE GENOMIC DNA]</scope>
    <source>
        <strain evidence="2 4">KB18</strain>
    </source>
</reference>
<accession>A0A1Z2XMS7</accession>
<proteinExistence type="predicted"/>
<dbReference type="KEGG" id="amur:ADH66_03205"/>
<dbReference type="EMBL" id="CP065321">
    <property type="protein sequence ID" value="QQR29040.1"/>
    <property type="molecule type" value="Genomic_DNA"/>
</dbReference>
<protein>
    <submittedName>
        <fullName evidence="2">TnpV protein</fullName>
    </submittedName>
</protein>
<dbReference type="InterPro" id="IPR026989">
    <property type="entry name" value="TnpV"/>
</dbReference>
<reference evidence="3" key="2">
    <citation type="submission" date="2017-05" db="EMBL/GenBank/DDBJ databases">
        <title>Improved OligoMM genomes.</title>
        <authorList>
            <person name="Garzetti D."/>
        </authorList>
    </citation>
    <scope>NUCLEOTIDE SEQUENCE [LARGE SCALE GENOMIC DNA]</scope>
    <source>
        <strain evidence="3">KB18</strain>
    </source>
</reference>
<dbReference type="Proteomes" id="UP000596035">
    <property type="component" value="Chromosome"/>
</dbReference>
<dbReference type="Proteomes" id="UP000196710">
    <property type="component" value="Chromosome"/>
</dbReference>
<dbReference type="AlphaFoldDB" id="A0A1Z2XMS7"/>
<evidence type="ECO:0000313" key="1">
    <source>
        <dbReference type="EMBL" id="ASB39748.1"/>
    </source>
</evidence>
<dbReference type="EMBL" id="CP021422">
    <property type="protein sequence ID" value="ASB39748.1"/>
    <property type="molecule type" value="Genomic_DNA"/>
</dbReference>
<reference evidence="1" key="1">
    <citation type="journal article" date="2017" name="Genome Announc.">
        <title>High-Quality Whole-Genome Sequences of the Oligo-Mouse-Microbiota Bacterial Community.</title>
        <authorList>
            <person name="Garzetti D."/>
            <person name="Brugiroux S."/>
            <person name="Bunk B."/>
            <person name="Pukall R."/>
            <person name="McCoy K.D."/>
            <person name="Macpherson A.J."/>
            <person name="Stecher B."/>
        </authorList>
    </citation>
    <scope>NUCLEOTIDE SEQUENCE</scope>
    <source>
        <strain evidence="1">KB18</strain>
    </source>
</reference>
<organism evidence="2 4">
    <name type="scientific">Acutalibacter muris</name>
    <dbReference type="NCBI Taxonomy" id="1796620"/>
    <lineage>
        <taxon>Bacteria</taxon>
        <taxon>Bacillati</taxon>
        <taxon>Bacillota</taxon>
        <taxon>Clostridia</taxon>
        <taxon>Eubacteriales</taxon>
        <taxon>Acutalibacteraceae</taxon>
        <taxon>Acutalibacter</taxon>
    </lineage>
</organism>